<dbReference type="EMBL" id="CP042435">
    <property type="protein sequence ID" value="QEC69851.1"/>
    <property type="molecule type" value="Genomic_DNA"/>
</dbReference>
<dbReference type="Gene3D" id="3.40.50.300">
    <property type="entry name" value="P-loop containing nucleotide triphosphate hydrolases"/>
    <property type="match status" value="1"/>
</dbReference>
<evidence type="ECO:0000313" key="1">
    <source>
        <dbReference type="EMBL" id="QEC69851.1"/>
    </source>
</evidence>
<proteinExistence type="predicted"/>
<keyword evidence="2" id="KW-1185">Reference proteome</keyword>
<evidence type="ECO:0000313" key="2">
    <source>
        <dbReference type="Proteomes" id="UP000321533"/>
    </source>
</evidence>
<dbReference type="PANTHER" id="PTHR30267">
    <property type="entry name" value="PROTEIN KINASE PRKA"/>
    <property type="match status" value="1"/>
</dbReference>
<dbReference type="Proteomes" id="UP000321533">
    <property type="component" value="Chromosome"/>
</dbReference>
<dbReference type="InterPro" id="IPR027417">
    <property type="entry name" value="P-loop_NTPase"/>
</dbReference>
<protein>
    <submittedName>
        <fullName evidence="1">Magnesium chelatase</fullName>
    </submittedName>
</protein>
<dbReference type="KEGG" id="pgin:FRZ67_22045"/>
<dbReference type="PANTHER" id="PTHR30267:SF2">
    <property type="entry name" value="PROTEIN PRKA"/>
    <property type="match status" value="1"/>
</dbReference>
<dbReference type="RefSeq" id="WP_147192727.1">
    <property type="nucleotide sequence ID" value="NZ_CP042435.1"/>
</dbReference>
<gene>
    <name evidence="1" type="ORF">FRZ67_22045</name>
</gene>
<organism evidence="1 2">
    <name type="scientific">Panacibacter ginsenosidivorans</name>
    <dbReference type="NCBI Taxonomy" id="1813871"/>
    <lineage>
        <taxon>Bacteria</taxon>
        <taxon>Pseudomonadati</taxon>
        <taxon>Bacteroidota</taxon>
        <taxon>Chitinophagia</taxon>
        <taxon>Chitinophagales</taxon>
        <taxon>Chitinophagaceae</taxon>
        <taxon>Panacibacter</taxon>
    </lineage>
</organism>
<dbReference type="AlphaFoldDB" id="A0A5B8VFM8"/>
<sequence>MKIHDIKTLGELKKSGYKSLHIKDELRKNLVEKIRNKENTFPGIIGYEDSVIPDTERAILSRHNILFLGLRGQAKTRMARQMTQLLDEYIPVIHGSEINDDPFHPLSKYAKDQIAQHGDDTPISWLHRSERYGEKLATPDVSVADLIGDIDPIKAANLRLSFSDELVIHYGIIPRSNRSIFVINEIPDLQARIQVALFNILEEGDIQIRGFKLRMPLDIMFVFTANPEDYTNRGSIVTPLKDRIQSQILTHYPKDLETSLAITEQEAHINEEQKKITVSDLVKRLIEQVAFEARSNEYVDKKSGVSARLTIAAFENAVSSAERRAIIHGEKETQVWISDLSGIIPSITGKIELVYEGEQEGPYQVALNLVDKAIRSQFITYFPNPESLKKRKTTGKPSQAQKEDDPYKEITKWFDKGNHLDMLVDMKDADKIAALYKVDGLYGIVKKYFPRANEKESALLMEFVLHGLAAHSLISKKTIEGKIQFKDLIGSMMNLGQFSSEEDDDDTFNEDDYK</sequence>
<dbReference type="SUPFAM" id="SSF52540">
    <property type="entry name" value="P-loop containing nucleoside triphosphate hydrolases"/>
    <property type="match status" value="1"/>
</dbReference>
<dbReference type="OrthoDB" id="9760760at2"/>
<name>A0A5B8VFM8_9BACT</name>
<accession>A0A5B8VFM8</accession>
<reference evidence="1 2" key="1">
    <citation type="journal article" date="2016" name="Int. J. Syst. Evol. Microbiol.">
        <title>Panacibacter ginsenosidivorans gen. nov., sp. nov., with ginsenoside converting activity isolated from soil of a ginseng field.</title>
        <authorList>
            <person name="Siddiqi M.Z."/>
            <person name="Muhammad Shafi S."/>
            <person name="Choi K.D."/>
            <person name="Im W.T."/>
        </authorList>
    </citation>
    <scope>NUCLEOTIDE SEQUENCE [LARGE SCALE GENOMIC DNA]</scope>
    <source>
        <strain evidence="1 2">Gsoil1550</strain>
    </source>
</reference>
<dbReference type="GO" id="GO:0004672">
    <property type="term" value="F:protein kinase activity"/>
    <property type="evidence" value="ECO:0007669"/>
    <property type="project" value="TreeGrafter"/>
</dbReference>